<dbReference type="PANTHER" id="PTHR43140:SF1">
    <property type="entry name" value="TYPE I RESTRICTION ENZYME ECOKI SPECIFICITY SUBUNIT"/>
    <property type="match status" value="1"/>
</dbReference>
<accession>A0A085WUZ6</accession>
<dbReference type="CDD" id="cd17267">
    <property type="entry name" value="RMtype1_S_EcoAO83I-TRD1-CR1_like"/>
    <property type="match status" value="1"/>
</dbReference>
<dbReference type="InterPro" id="IPR051212">
    <property type="entry name" value="Type-I_RE_S_subunit"/>
</dbReference>
<dbReference type="Pfam" id="PF01420">
    <property type="entry name" value="Methylase_S"/>
    <property type="match status" value="2"/>
</dbReference>
<dbReference type="GO" id="GO:0009307">
    <property type="term" value="P:DNA restriction-modification system"/>
    <property type="evidence" value="ECO:0007669"/>
    <property type="project" value="UniProtKB-KW"/>
</dbReference>
<dbReference type="InterPro" id="IPR044946">
    <property type="entry name" value="Restrct_endonuc_typeI_TRD_sf"/>
</dbReference>
<evidence type="ECO:0000256" key="2">
    <source>
        <dbReference type="ARBA" id="ARBA00022747"/>
    </source>
</evidence>
<feature type="domain" description="Type I restriction modification DNA specificity" evidence="5">
    <location>
        <begin position="41"/>
        <end position="181"/>
    </location>
</feature>
<protein>
    <submittedName>
        <fullName evidence="6">Type I restriction-modification system, specificity subunit S</fullName>
    </submittedName>
</protein>
<evidence type="ECO:0000256" key="1">
    <source>
        <dbReference type="ARBA" id="ARBA00010923"/>
    </source>
</evidence>
<dbReference type="AlphaFoldDB" id="A0A085WUZ6"/>
<evidence type="ECO:0000256" key="4">
    <source>
        <dbReference type="SAM" id="Coils"/>
    </source>
</evidence>
<sequence>MTPALEHFELLAEAEGDIEKLRELTLDLAVRGRLLPSDTSHWIKTRLGELIRLTYGKALPERARNPAGQVPVYGSNGVVGRHDQALVHQPCLIVGRKGSAGSIHCVTEPCWPIDTAYFVTAPPEVELEFLFVLLRSLKLERLGRAIAVPGLNRNDAYALTVCLPPCEEQRRIVAKVNELMQRLDEWESRRAKQRALQARLRSSVLDALVLAQKPEAFSAAWRHALDHFEVLFERPEDIQALRELVLHAALRGILTKSEPDDGSADTLLSHLGSERQRMRGNIRVKDTHLPPVSPAEEPYPLPSSWRWCRLGHFGGLLGGGTPSKANTALWSGPIPWVSPKDMKRSYLDDTEDHLSELAVEQSSLRRIPPGSLLFVVRGMILAHSFPVALTTREVTINQDMKGLVPALPETGPYLLWACKAARARILQHVERSSHGTCRLDTRRVQETPIPLPSLPEQRRIVSRLEALTRQCDELELRLRQADQAASKLTESMVATLVSS</sequence>
<feature type="coiled-coil region" evidence="4">
    <location>
        <begin position="169"/>
        <end position="196"/>
    </location>
</feature>
<comment type="similarity">
    <text evidence="1">Belongs to the type-I restriction system S methylase family.</text>
</comment>
<evidence type="ECO:0000256" key="3">
    <source>
        <dbReference type="ARBA" id="ARBA00023125"/>
    </source>
</evidence>
<dbReference type="GO" id="GO:0003677">
    <property type="term" value="F:DNA binding"/>
    <property type="evidence" value="ECO:0007669"/>
    <property type="project" value="UniProtKB-KW"/>
</dbReference>
<organism evidence="6 7">
    <name type="scientific">Hyalangium minutum</name>
    <dbReference type="NCBI Taxonomy" id="394096"/>
    <lineage>
        <taxon>Bacteria</taxon>
        <taxon>Pseudomonadati</taxon>
        <taxon>Myxococcota</taxon>
        <taxon>Myxococcia</taxon>
        <taxon>Myxococcales</taxon>
        <taxon>Cystobacterineae</taxon>
        <taxon>Archangiaceae</taxon>
        <taxon>Hyalangium</taxon>
    </lineage>
</organism>
<dbReference type="InterPro" id="IPR000055">
    <property type="entry name" value="Restrct_endonuc_typeI_TRD"/>
</dbReference>
<dbReference type="Proteomes" id="UP000028725">
    <property type="component" value="Unassembled WGS sequence"/>
</dbReference>
<dbReference type="PANTHER" id="PTHR43140">
    <property type="entry name" value="TYPE-1 RESTRICTION ENZYME ECOKI SPECIFICITY PROTEIN"/>
    <property type="match status" value="1"/>
</dbReference>
<evidence type="ECO:0000313" key="6">
    <source>
        <dbReference type="EMBL" id="KFE71509.1"/>
    </source>
</evidence>
<dbReference type="STRING" id="394096.DB31_3639"/>
<proteinExistence type="inferred from homology"/>
<dbReference type="OrthoDB" id="5363772at2"/>
<dbReference type="Gene3D" id="3.90.220.20">
    <property type="entry name" value="DNA methylase specificity domains"/>
    <property type="match status" value="2"/>
</dbReference>
<dbReference type="EMBL" id="JMCB01000002">
    <property type="protein sequence ID" value="KFE71509.1"/>
    <property type="molecule type" value="Genomic_DNA"/>
</dbReference>
<gene>
    <name evidence="6" type="ORF">DB31_3639</name>
</gene>
<keyword evidence="4" id="KW-0175">Coiled coil</keyword>
<evidence type="ECO:0000313" key="7">
    <source>
        <dbReference type="Proteomes" id="UP000028725"/>
    </source>
</evidence>
<feature type="coiled-coil region" evidence="4">
    <location>
        <begin position="457"/>
        <end position="491"/>
    </location>
</feature>
<evidence type="ECO:0000259" key="5">
    <source>
        <dbReference type="Pfam" id="PF01420"/>
    </source>
</evidence>
<dbReference type="RefSeq" id="WP_052419753.1">
    <property type="nucleotide sequence ID" value="NZ_JMCB01000002.1"/>
</dbReference>
<comment type="caution">
    <text evidence="6">The sequence shown here is derived from an EMBL/GenBank/DDBJ whole genome shotgun (WGS) entry which is preliminary data.</text>
</comment>
<keyword evidence="3" id="KW-0238">DNA-binding</keyword>
<dbReference type="SUPFAM" id="SSF116734">
    <property type="entry name" value="DNA methylase specificity domain"/>
    <property type="match status" value="2"/>
</dbReference>
<name>A0A085WUZ6_9BACT</name>
<dbReference type="CDD" id="cd17249">
    <property type="entry name" value="RMtype1_S_EcoR124I-TRD2-CR2_like"/>
    <property type="match status" value="1"/>
</dbReference>
<reference evidence="6 7" key="1">
    <citation type="submission" date="2014-04" db="EMBL/GenBank/DDBJ databases">
        <title>Genome assembly of Hyalangium minutum DSM 14724.</title>
        <authorList>
            <person name="Sharma G."/>
            <person name="Subramanian S."/>
        </authorList>
    </citation>
    <scope>NUCLEOTIDE SEQUENCE [LARGE SCALE GENOMIC DNA]</scope>
    <source>
        <strain evidence="6 7">DSM 14724</strain>
    </source>
</reference>
<feature type="domain" description="Type I restriction modification DNA specificity" evidence="5">
    <location>
        <begin position="302"/>
        <end position="478"/>
    </location>
</feature>
<dbReference type="PATRIC" id="fig|394096.3.peg.1286"/>
<keyword evidence="7" id="KW-1185">Reference proteome</keyword>
<keyword evidence="2" id="KW-0680">Restriction system</keyword>